<protein>
    <submittedName>
        <fullName evidence="1">Uncharacterized protein</fullName>
    </submittedName>
</protein>
<evidence type="ECO:0000313" key="1">
    <source>
        <dbReference type="EMBL" id="KAJ4437482.1"/>
    </source>
</evidence>
<reference evidence="1 2" key="1">
    <citation type="journal article" date="2022" name="Allergy">
        <title>Genome assembly and annotation of Periplaneta americana reveal a comprehensive cockroach allergen profile.</title>
        <authorList>
            <person name="Wang L."/>
            <person name="Xiong Q."/>
            <person name="Saelim N."/>
            <person name="Wang L."/>
            <person name="Nong W."/>
            <person name="Wan A.T."/>
            <person name="Shi M."/>
            <person name="Liu X."/>
            <person name="Cao Q."/>
            <person name="Hui J.H.L."/>
            <person name="Sookrung N."/>
            <person name="Leung T.F."/>
            <person name="Tungtrongchitr A."/>
            <person name="Tsui S.K.W."/>
        </authorList>
    </citation>
    <scope>NUCLEOTIDE SEQUENCE [LARGE SCALE GENOMIC DNA]</scope>
    <source>
        <strain evidence="1">PWHHKU_190912</strain>
    </source>
</reference>
<proteinExistence type="predicted"/>
<dbReference type="EMBL" id="JAJSOF020000021">
    <property type="protein sequence ID" value="KAJ4437482.1"/>
    <property type="molecule type" value="Genomic_DNA"/>
</dbReference>
<dbReference type="PANTHER" id="PTHR45913">
    <property type="entry name" value="EPM2A-INTERACTING PROTEIN 1"/>
    <property type="match status" value="1"/>
</dbReference>
<dbReference type="Gene3D" id="3.30.420.10">
    <property type="entry name" value="Ribonuclease H-like superfamily/Ribonuclease H"/>
    <property type="match status" value="1"/>
</dbReference>
<dbReference type="Proteomes" id="UP001148838">
    <property type="component" value="Unassembled WGS sequence"/>
</dbReference>
<comment type="caution">
    <text evidence="1">The sequence shown here is derived from an EMBL/GenBank/DDBJ whole genome shotgun (WGS) entry which is preliminary data.</text>
</comment>
<accession>A0ABQ8SUW7</accession>
<keyword evidence="2" id="KW-1185">Reference proteome</keyword>
<gene>
    <name evidence="1" type="ORF">ANN_17626</name>
</gene>
<organism evidence="1 2">
    <name type="scientific">Periplaneta americana</name>
    <name type="common">American cockroach</name>
    <name type="synonym">Blatta americana</name>
    <dbReference type="NCBI Taxonomy" id="6978"/>
    <lineage>
        <taxon>Eukaryota</taxon>
        <taxon>Metazoa</taxon>
        <taxon>Ecdysozoa</taxon>
        <taxon>Arthropoda</taxon>
        <taxon>Hexapoda</taxon>
        <taxon>Insecta</taxon>
        <taxon>Pterygota</taxon>
        <taxon>Neoptera</taxon>
        <taxon>Polyneoptera</taxon>
        <taxon>Dictyoptera</taxon>
        <taxon>Blattodea</taxon>
        <taxon>Blattoidea</taxon>
        <taxon>Blattidae</taxon>
        <taxon>Blattinae</taxon>
        <taxon>Periplaneta</taxon>
    </lineage>
</organism>
<sequence>MHPWQVADSLWSGDESMFLTAFCTLRPMGMSFPSDFSSNLQKCENHMEDAGLKNYIAVKKIYLTYAQIFDHLAYATEMLNFVWGNVVFSDEVTFSDRDVGQLHQDNHPVHTPMMVQQWFDWQQRIKAIPWSPNSLDLNPVENTWDLMEKTLRKCSCRPTTKNELWPRNYITAASFHLPHCIAQHGKSLSDGEFLKEAFLLTSGTLFEDFLNKQIIKRIQEMPTSRNTVEDRIIRISEYVLEQVKAGLDNAQIYSICINESTALTLQARLAVFVRFPYGNVIRVELIKLLSLLTTTTGKDIMKEVKQELVLKMGFDLQKIVSVTTIDAVPSTLDIHNSKNICKKYVDVLQNSKQIVSTRFSQFRDLEKTLQFISKPHIAQMSDLKVSFLEWLDIDHLEMEFIEFHESSTWMDNCRKSSVLLMLITLSRS</sequence>
<evidence type="ECO:0000313" key="2">
    <source>
        <dbReference type="Proteomes" id="UP001148838"/>
    </source>
</evidence>
<dbReference type="PANTHER" id="PTHR45913:SF21">
    <property type="entry name" value="DUF4371 DOMAIN-CONTAINING PROTEIN"/>
    <property type="match status" value="1"/>
</dbReference>
<dbReference type="InterPro" id="IPR036397">
    <property type="entry name" value="RNaseH_sf"/>
</dbReference>
<name>A0ABQ8SUW7_PERAM</name>